<protein>
    <submittedName>
        <fullName evidence="2">Uncharacterized protein</fullName>
    </submittedName>
</protein>
<name>A0A4Y7T5S3_COPMI</name>
<accession>A0A4Y7T5S3</accession>
<dbReference type="EMBL" id="QPFP01000027">
    <property type="protein sequence ID" value="TEB29470.1"/>
    <property type="molecule type" value="Genomic_DNA"/>
</dbReference>
<proteinExistence type="predicted"/>
<sequence length="368" mass="40508">MSLPRIPHKKCLPSFLLVLTQSAPMGESIEVLTLKDFRDASRREVHLSFQPRDDDPLMKTVDTRFSGTLGYEVEYSVTGSFSSLLSMVSTDDEDDTASSTSTMELDLNREFEAELGFETDSKVDTVFESDVEVSGPVLPLHRQPAALLSLAQAPPFPPHRYRSLEEENASRNSECGVLGPIRPGSQSENPSRPDSAPQSSRFIGLKFLLSILKMFSSLWWKLKKGGGLSLASSGLNAMVSASRPTGTSAVPLWFSRRGNFPPTPTLSWLGFLDCCIYAPLSAHISRLGREAFKPTWGGEVGGRWGFGAVFILHLGQDPIFLGEKFIVKWLKHAQYGNSFLRGKHGVMPEVLVHTCRHKDGGYVDSPSS</sequence>
<organism evidence="2 3">
    <name type="scientific">Coprinellus micaceus</name>
    <name type="common">Glistening ink-cap mushroom</name>
    <name type="synonym">Coprinus micaceus</name>
    <dbReference type="NCBI Taxonomy" id="71717"/>
    <lineage>
        <taxon>Eukaryota</taxon>
        <taxon>Fungi</taxon>
        <taxon>Dikarya</taxon>
        <taxon>Basidiomycota</taxon>
        <taxon>Agaricomycotina</taxon>
        <taxon>Agaricomycetes</taxon>
        <taxon>Agaricomycetidae</taxon>
        <taxon>Agaricales</taxon>
        <taxon>Agaricineae</taxon>
        <taxon>Psathyrellaceae</taxon>
        <taxon>Coprinellus</taxon>
    </lineage>
</organism>
<evidence type="ECO:0000256" key="1">
    <source>
        <dbReference type="SAM" id="MobiDB-lite"/>
    </source>
</evidence>
<dbReference type="AlphaFoldDB" id="A0A4Y7T5S3"/>
<comment type="caution">
    <text evidence="2">The sequence shown here is derived from an EMBL/GenBank/DDBJ whole genome shotgun (WGS) entry which is preliminary data.</text>
</comment>
<feature type="region of interest" description="Disordered" evidence="1">
    <location>
        <begin position="159"/>
        <end position="198"/>
    </location>
</feature>
<gene>
    <name evidence="2" type="ORF">FA13DRAFT_1863683</name>
</gene>
<feature type="compositionally biased region" description="Polar residues" evidence="1">
    <location>
        <begin position="184"/>
        <end position="198"/>
    </location>
</feature>
<keyword evidence="3" id="KW-1185">Reference proteome</keyword>
<reference evidence="2 3" key="1">
    <citation type="journal article" date="2019" name="Nat. Ecol. Evol.">
        <title>Megaphylogeny resolves global patterns of mushroom evolution.</title>
        <authorList>
            <person name="Varga T."/>
            <person name="Krizsan K."/>
            <person name="Foldi C."/>
            <person name="Dima B."/>
            <person name="Sanchez-Garcia M."/>
            <person name="Sanchez-Ramirez S."/>
            <person name="Szollosi G.J."/>
            <person name="Szarkandi J.G."/>
            <person name="Papp V."/>
            <person name="Albert L."/>
            <person name="Andreopoulos W."/>
            <person name="Angelini C."/>
            <person name="Antonin V."/>
            <person name="Barry K.W."/>
            <person name="Bougher N.L."/>
            <person name="Buchanan P."/>
            <person name="Buyck B."/>
            <person name="Bense V."/>
            <person name="Catcheside P."/>
            <person name="Chovatia M."/>
            <person name="Cooper J."/>
            <person name="Damon W."/>
            <person name="Desjardin D."/>
            <person name="Finy P."/>
            <person name="Geml J."/>
            <person name="Haridas S."/>
            <person name="Hughes K."/>
            <person name="Justo A."/>
            <person name="Karasinski D."/>
            <person name="Kautmanova I."/>
            <person name="Kiss B."/>
            <person name="Kocsube S."/>
            <person name="Kotiranta H."/>
            <person name="LaButti K.M."/>
            <person name="Lechner B.E."/>
            <person name="Liimatainen K."/>
            <person name="Lipzen A."/>
            <person name="Lukacs Z."/>
            <person name="Mihaltcheva S."/>
            <person name="Morgado L.N."/>
            <person name="Niskanen T."/>
            <person name="Noordeloos M.E."/>
            <person name="Ohm R.A."/>
            <person name="Ortiz-Santana B."/>
            <person name="Ovrebo C."/>
            <person name="Racz N."/>
            <person name="Riley R."/>
            <person name="Savchenko A."/>
            <person name="Shiryaev A."/>
            <person name="Soop K."/>
            <person name="Spirin V."/>
            <person name="Szebenyi C."/>
            <person name="Tomsovsky M."/>
            <person name="Tulloss R.E."/>
            <person name="Uehling J."/>
            <person name="Grigoriev I.V."/>
            <person name="Vagvolgyi C."/>
            <person name="Papp T."/>
            <person name="Martin F.M."/>
            <person name="Miettinen O."/>
            <person name="Hibbett D.S."/>
            <person name="Nagy L.G."/>
        </authorList>
    </citation>
    <scope>NUCLEOTIDE SEQUENCE [LARGE SCALE GENOMIC DNA]</scope>
    <source>
        <strain evidence="2 3">FP101781</strain>
    </source>
</reference>
<evidence type="ECO:0000313" key="2">
    <source>
        <dbReference type="EMBL" id="TEB29470.1"/>
    </source>
</evidence>
<dbReference type="Proteomes" id="UP000298030">
    <property type="component" value="Unassembled WGS sequence"/>
</dbReference>
<evidence type="ECO:0000313" key="3">
    <source>
        <dbReference type="Proteomes" id="UP000298030"/>
    </source>
</evidence>